<dbReference type="PANTHER" id="PTHR48090:SF10">
    <property type="entry name" value="GLUCOSYL-3-PHOSPHOGLYCERATE SYNTHASE"/>
    <property type="match status" value="1"/>
</dbReference>
<dbReference type="AlphaFoldDB" id="A0A0F6R2K4"/>
<accession>A0A0F6R2K4</accession>
<sequence>MKAQTGHLLVTPETLKQNVTDMTVDMSMVSVVIPALNEQDTVADVVASVIADRPKEVLVIDADSTDQTARNADAAGARVINWREIIAQSPIPGKGESLWRGVAAARGEIIVFIDADIHPIPHAVVQLAQPFADPNICLVKADYTRGYNGQPYGGGRVTELTAKPLLRTFFPELAAIAQPLGGEYALRRENARSLEFVSGYGVEIGLLIDVYRRYGLDAICEVELGHRVHRNRDLTELSAMADVVAQTILSRAGFGEVSVASRPPLKSL</sequence>
<reference evidence="13 15" key="2">
    <citation type="submission" date="2018-12" db="EMBL/GenBank/DDBJ databases">
        <authorList>
            <consortium name="Pathogen Informatics"/>
        </authorList>
    </citation>
    <scope>NUCLEOTIDE SEQUENCE [LARGE SCALE GENOMIC DNA]</scope>
    <source>
        <strain evidence="13 15">NCTC949</strain>
    </source>
</reference>
<evidence type="ECO:0000256" key="5">
    <source>
        <dbReference type="ARBA" id="ARBA00022679"/>
    </source>
</evidence>
<dbReference type="Proteomes" id="UP000271380">
    <property type="component" value="Chromosome"/>
</dbReference>
<comment type="catalytic activity">
    <reaction evidence="9">
        <text>(2R)-3-phosphoglycerate + UDP-alpha-D-glucose = (2R)-2-O-(alpha-D-glucopyranosyl)-3-phospho-glycerate + UDP + H(+)</text>
        <dbReference type="Rhea" id="RHEA:31319"/>
        <dbReference type="ChEBI" id="CHEBI:15378"/>
        <dbReference type="ChEBI" id="CHEBI:58223"/>
        <dbReference type="ChEBI" id="CHEBI:58272"/>
        <dbReference type="ChEBI" id="CHEBI:58885"/>
        <dbReference type="ChEBI" id="CHEBI:62600"/>
        <dbReference type="EC" id="2.4.1.266"/>
    </reaction>
    <physiologicalReaction direction="left-to-right" evidence="9">
        <dbReference type="Rhea" id="RHEA:31320"/>
    </physiologicalReaction>
</comment>
<evidence type="ECO:0000256" key="4">
    <source>
        <dbReference type="ARBA" id="ARBA00022676"/>
    </source>
</evidence>
<dbReference type="Gene3D" id="3.90.550.10">
    <property type="entry name" value="Spore Coat Polysaccharide Biosynthesis Protein SpsA, Chain A"/>
    <property type="match status" value="1"/>
</dbReference>
<evidence type="ECO:0000313" key="15">
    <source>
        <dbReference type="Proteomes" id="UP000271380"/>
    </source>
</evidence>
<dbReference type="PANTHER" id="PTHR48090">
    <property type="entry name" value="UNDECAPRENYL-PHOSPHATE 4-DEOXY-4-FORMAMIDO-L-ARABINOSE TRANSFERASE-RELATED"/>
    <property type="match status" value="1"/>
</dbReference>
<feature type="domain" description="Glycosyltransferase 2-like" evidence="11">
    <location>
        <begin position="30"/>
        <end position="139"/>
    </location>
</feature>
<evidence type="ECO:0000313" key="12">
    <source>
        <dbReference type="EMBL" id="AKE41713.1"/>
    </source>
</evidence>
<dbReference type="GO" id="GO:0016757">
    <property type="term" value="F:glycosyltransferase activity"/>
    <property type="evidence" value="ECO:0007669"/>
    <property type="project" value="UniProtKB-KW"/>
</dbReference>
<gene>
    <name evidence="13" type="ORF">NCTC949_02115</name>
    <name evidence="12" type="ORF">UL82_07760</name>
</gene>
<organism evidence="12 14">
    <name type="scientific">Corynebacterium kutscheri</name>
    <dbReference type="NCBI Taxonomy" id="35755"/>
    <lineage>
        <taxon>Bacteria</taxon>
        <taxon>Bacillati</taxon>
        <taxon>Actinomycetota</taxon>
        <taxon>Actinomycetes</taxon>
        <taxon>Mycobacteriales</taxon>
        <taxon>Corynebacteriaceae</taxon>
        <taxon>Corynebacterium</taxon>
    </lineage>
</organism>
<keyword evidence="14" id="KW-1185">Reference proteome</keyword>
<evidence type="ECO:0000259" key="11">
    <source>
        <dbReference type="Pfam" id="PF00535"/>
    </source>
</evidence>
<evidence type="ECO:0000256" key="8">
    <source>
        <dbReference type="ARBA" id="ARBA00040894"/>
    </source>
</evidence>
<protein>
    <recommendedName>
        <fullName evidence="8">Glucosyl-3-phosphoglycerate synthase</fullName>
        <ecNumber evidence="7">2.4.1.266</ecNumber>
    </recommendedName>
</protein>
<dbReference type="InterPro" id="IPR050256">
    <property type="entry name" value="Glycosyltransferase_2"/>
</dbReference>
<dbReference type="InterPro" id="IPR001173">
    <property type="entry name" value="Glyco_trans_2-like"/>
</dbReference>
<keyword evidence="6" id="KW-0460">Magnesium</keyword>
<evidence type="ECO:0000256" key="1">
    <source>
        <dbReference type="ARBA" id="ARBA00001936"/>
    </source>
</evidence>
<dbReference type="Pfam" id="PF00535">
    <property type="entry name" value="Glycos_transf_2"/>
    <property type="match status" value="1"/>
</dbReference>
<keyword evidence="5 12" id="KW-0808">Transferase</keyword>
<comment type="similarity">
    <text evidence="3">Belongs to the glycosyltransferase 2 family.</text>
</comment>
<evidence type="ECO:0000256" key="7">
    <source>
        <dbReference type="ARBA" id="ARBA00039022"/>
    </source>
</evidence>
<dbReference type="EMBL" id="CP011312">
    <property type="protein sequence ID" value="AKE41713.1"/>
    <property type="molecule type" value="Genomic_DNA"/>
</dbReference>
<proteinExistence type="inferred from homology"/>
<evidence type="ECO:0000256" key="3">
    <source>
        <dbReference type="ARBA" id="ARBA00006739"/>
    </source>
</evidence>
<name>A0A0F6R2K4_9CORY</name>
<evidence type="ECO:0000313" key="14">
    <source>
        <dbReference type="Proteomes" id="UP000033457"/>
    </source>
</evidence>
<evidence type="ECO:0000256" key="9">
    <source>
        <dbReference type="ARBA" id="ARBA00048689"/>
    </source>
</evidence>
<dbReference type="Proteomes" id="UP000033457">
    <property type="component" value="Chromosome"/>
</dbReference>
<dbReference type="STRING" id="35755.UL82_07760"/>
<dbReference type="NCBIfam" id="NF010496">
    <property type="entry name" value="PRK13915.1"/>
    <property type="match status" value="1"/>
</dbReference>
<dbReference type="HOGENOM" id="CLU_053119_0_0_11"/>
<comment type="cofactor">
    <cofactor evidence="2">
        <name>Mg(2+)</name>
        <dbReference type="ChEBI" id="CHEBI:18420"/>
    </cofactor>
</comment>
<evidence type="ECO:0000256" key="6">
    <source>
        <dbReference type="ARBA" id="ARBA00022842"/>
    </source>
</evidence>
<dbReference type="EC" id="2.4.1.266" evidence="7"/>
<keyword evidence="4 12" id="KW-0328">Glycosyltransferase</keyword>
<dbReference type="KEGG" id="cku:UL82_07760"/>
<comment type="cofactor">
    <cofactor evidence="1">
        <name>Mn(2+)</name>
        <dbReference type="ChEBI" id="CHEBI:29035"/>
    </cofactor>
</comment>
<dbReference type="SUPFAM" id="SSF53448">
    <property type="entry name" value="Nucleotide-diphospho-sugar transferases"/>
    <property type="match status" value="1"/>
</dbReference>
<dbReference type="EMBL" id="LR134377">
    <property type="protein sequence ID" value="VEH08989.1"/>
    <property type="molecule type" value="Genomic_DNA"/>
</dbReference>
<dbReference type="CDD" id="cd00761">
    <property type="entry name" value="Glyco_tranf_GTA_type"/>
    <property type="match status" value="1"/>
</dbReference>
<reference evidence="12 14" key="1">
    <citation type="journal article" date="2015" name="Genome Announc.">
        <title>Complete Genome Sequence of Corynebacterium kutscheri DSM 20755, a Corynebacterial Type Strain with Remarkably Low G+C Content of Chromosomal DNA.</title>
        <authorList>
            <person name="Ruckert C."/>
            <person name="Albersmeier A."/>
            <person name="Winkler A."/>
            <person name="Tauch A."/>
        </authorList>
    </citation>
    <scope>NUCLEOTIDE SEQUENCE [LARGE SCALE GENOMIC DNA]</scope>
    <source>
        <strain evidence="12 14">DSM 20755</strain>
    </source>
</reference>
<comment type="catalytic activity">
    <reaction evidence="10">
        <text>an NDP-alpha-D-glucose + (2R)-3-phosphoglycerate = (2R)-2-O-(alpha-D-glucopyranosyl)-3-phospho-glycerate + a ribonucleoside 5'-diphosphate + H(+)</text>
        <dbReference type="Rhea" id="RHEA:47244"/>
        <dbReference type="ChEBI" id="CHEBI:15378"/>
        <dbReference type="ChEBI" id="CHEBI:57930"/>
        <dbReference type="ChEBI" id="CHEBI:58272"/>
        <dbReference type="ChEBI" id="CHEBI:62600"/>
        <dbReference type="ChEBI" id="CHEBI:76533"/>
        <dbReference type="EC" id="2.4.1.266"/>
    </reaction>
    <physiologicalReaction direction="left-to-right" evidence="10">
        <dbReference type="Rhea" id="RHEA:47245"/>
    </physiologicalReaction>
</comment>
<evidence type="ECO:0000256" key="2">
    <source>
        <dbReference type="ARBA" id="ARBA00001946"/>
    </source>
</evidence>
<evidence type="ECO:0000313" key="13">
    <source>
        <dbReference type="EMBL" id="VEH08989.1"/>
    </source>
</evidence>
<evidence type="ECO:0000256" key="10">
    <source>
        <dbReference type="ARBA" id="ARBA00048997"/>
    </source>
</evidence>
<dbReference type="InterPro" id="IPR029044">
    <property type="entry name" value="Nucleotide-diphossugar_trans"/>
</dbReference>